<reference evidence="1 2" key="1">
    <citation type="submission" date="2020-10" db="EMBL/GenBank/DDBJ databases">
        <title>Sequencing the genomes of 1000 actinobacteria strains.</title>
        <authorList>
            <person name="Klenk H.-P."/>
        </authorList>
    </citation>
    <scope>NUCLEOTIDE SEQUENCE [LARGE SCALE GENOMIC DNA]</scope>
    <source>
        <strain evidence="1 2">DSM 43173</strain>
    </source>
</reference>
<evidence type="ECO:0000313" key="1">
    <source>
        <dbReference type="EMBL" id="MBE1589564.1"/>
    </source>
</evidence>
<dbReference type="Proteomes" id="UP000633509">
    <property type="component" value="Unassembled WGS sequence"/>
</dbReference>
<dbReference type="InterPro" id="IPR029058">
    <property type="entry name" value="AB_hydrolase_fold"/>
</dbReference>
<organism evidence="1 2">
    <name type="scientific">Nonomuraea angiospora</name>
    <dbReference type="NCBI Taxonomy" id="46172"/>
    <lineage>
        <taxon>Bacteria</taxon>
        <taxon>Bacillati</taxon>
        <taxon>Actinomycetota</taxon>
        <taxon>Actinomycetes</taxon>
        <taxon>Streptosporangiales</taxon>
        <taxon>Streptosporangiaceae</taxon>
        <taxon>Nonomuraea</taxon>
    </lineage>
</organism>
<evidence type="ECO:0000313" key="2">
    <source>
        <dbReference type="Proteomes" id="UP000633509"/>
    </source>
</evidence>
<dbReference type="SUPFAM" id="SSF53474">
    <property type="entry name" value="alpha/beta-Hydrolases"/>
    <property type="match status" value="1"/>
</dbReference>
<gene>
    <name evidence="1" type="ORF">H4W80_007822</name>
</gene>
<sequence>MPGLIRRTVHRDALRKRLRRRHAHCAGQVSQPTLVIATRNDRSAPFAHAEFSAAAIPNAELADTRADSHLIWFGPDYPHIAAKIRDFLAAG</sequence>
<protein>
    <submittedName>
        <fullName evidence="1">Pimeloyl-ACP methyl ester carboxylesterase</fullName>
    </submittedName>
</protein>
<comment type="caution">
    <text evidence="1">The sequence shown here is derived from an EMBL/GenBank/DDBJ whole genome shotgun (WGS) entry which is preliminary data.</text>
</comment>
<dbReference type="EMBL" id="JADBEK010000001">
    <property type="protein sequence ID" value="MBE1589564.1"/>
    <property type="molecule type" value="Genomic_DNA"/>
</dbReference>
<accession>A0ABR9M9H2</accession>
<proteinExistence type="predicted"/>
<name>A0ABR9M9H2_9ACTN</name>
<keyword evidence="2" id="KW-1185">Reference proteome</keyword>
<dbReference type="RefSeq" id="WP_192789574.1">
    <property type="nucleotide sequence ID" value="NZ_JADBEK010000001.1"/>
</dbReference>
<dbReference type="Gene3D" id="3.40.50.1820">
    <property type="entry name" value="alpha/beta hydrolase"/>
    <property type="match status" value="1"/>
</dbReference>